<feature type="binding site" evidence="15">
    <location>
        <begin position="82"/>
        <end position="83"/>
    </location>
    <ligand>
        <name>beta-D-galactose</name>
        <dbReference type="ChEBI" id="CHEBI:27667"/>
    </ligand>
</feature>
<dbReference type="AlphaFoldDB" id="A0A318SDD7"/>
<evidence type="ECO:0000256" key="6">
    <source>
        <dbReference type="ARBA" id="ARBA00013185"/>
    </source>
</evidence>
<evidence type="ECO:0000256" key="14">
    <source>
        <dbReference type="PIRSR" id="PIRSR005096-2"/>
    </source>
</evidence>
<dbReference type="InterPro" id="IPR014718">
    <property type="entry name" value="GH-type_carb-bd"/>
</dbReference>
<dbReference type="InterPro" id="IPR015443">
    <property type="entry name" value="Aldose_1-epimerase"/>
</dbReference>
<comment type="caution">
    <text evidence="16">The sequence shown here is derived from an EMBL/GenBank/DDBJ whole genome shotgun (WGS) entry which is preliminary data.</text>
</comment>
<dbReference type="GO" id="GO:0030246">
    <property type="term" value="F:carbohydrate binding"/>
    <property type="evidence" value="ECO:0007669"/>
    <property type="project" value="InterPro"/>
</dbReference>
<dbReference type="EMBL" id="QJSX01000001">
    <property type="protein sequence ID" value="PYE56653.1"/>
    <property type="molecule type" value="Genomic_DNA"/>
</dbReference>
<evidence type="ECO:0000256" key="5">
    <source>
        <dbReference type="ARBA" id="ARBA00011245"/>
    </source>
</evidence>
<dbReference type="EC" id="5.1.3.3" evidence="6 12"/>
<evidence type="ECO:0000256" key="3">
    <source>
        <dbReference type="ARBA" id="ARBA00005028"/>
    </source>
</evidence>
<gene>
    <name evidence="16" type="ORF">DES52_101458</name>
</gene>
<dbReference type="PANTHER" id="PTHR10091:SF0">
    <property type="entry name" value="GALACTOSE MUTAROTASE"/>
    <property type="match status" value="1"/>
</dbReference>
<dbReference type="InterPro" id="IPR011013">
    <property type="entry name" value="Gal_mutarotase_sf_dom"/>
</dbReference>
<feature type="binding site" evidence="15">
    <location>
        <begin position="181"/>
        <end position="183"/>
    </location>
    <ligand>
        <name>beta-D-galactose</name>
        <dbReference type="ChEBI" id="CHEBI:27667"/>
    </ligand>
</feature>
<dbReference type="PROSITE" id="PS00545">
    <property type="entry name" value="ALDOSE_1_EPIMERASE"/>
    <property type="match status" value="1"/>
</dbReference>
<comment type="subcellular location">
    <subcellularLocation>
        <location evidence="2">Cytoplasm</location>
    </subcellularLocation>
</comment>
<evidence type="ECO:0000256" key="7">
    <source>
        <dbReference type="ARBA" id="ARBA00014165"/>
    </source>
</evidence>
<comment type="subunit">
    <text evidence="5">Monomer.</text>
</comment>
<evidence type="ECO:0000256" key="11">
    <source>
        <dbReference type="ARBA" id="ARBA00023277"/>
    </source>
</evidence>
<evidence type="ECO:0000256" key="1">
    <source>
        <dbReference type="ARBA" id="ARBA00001614"/>
    </source>
</evidence>
<dbReference type="GO" id="GO:0033499">
    <property type="term" value="P:galactose catabolic process via UDP-galactose, Leloir pathway"/>
    <property type="evidence" value="ECO:0007669"/>
    <property type="project" value="TreeGrafter"/>
</dbReference>
<dbReference type="InterPro" id="IPR047215">
    <property type="entry name" value="Galactose_mutarotase-like"/>
</dbReference>
<evidence type="ECO:0000313" key="16">
    <source>
        <dbReference type="EMBL" id="PYE56653.1"/>
    </source>
</evidence>
<evidence type="ECO:0000256" key="15">
    <source>
        <dbReference type="PIRSR" id="PIRSR005096-3"/>
    </source>
</evidence>
<keyword evidence="17" id="KW-1185">Reference proteome</keyword>
<evidence type="ECO:0000256" key="8">
    <source>
        <dbReference type="ARBA" id="ARBA00022490"/>
    </source>
</evidence>
<evidence type="ECO:0000256" key="9">
    <source>
        <dbReference type="ARBA" id="ARBA00022553"/>
    </source>
</evidence>
<accession>A0A318SDD7</accession>
<comment type="pathway">
    <text evidence="3 12">Carbohydrate metabolism; hexose metabolism.</text>
</comment>
<dbReference type="RefSeq" id="WP_245900570.1">
    <property type="nucleotide sequence ID" value="NZ_QJSX01000001.1"/>
</dbReference>
<keyword evidence="9" id="KW-0597">Phosphoprotein</keyword>
<dbReference type="PIRSF" id="PIRSF005096">
    <property type="entry name" value="GALM"/>
    <property type="match status" value="1"/>
</dbReference>
<proteinExistence type="inferred from homology"/>
<evidence type="ECO:0000313" key="17">
    <source>
        <dbReference type="Proteomes" id="UP000248326"/>
    </source>
</evidence>
<evidence type="ECO:0000256" key="13">
    <source>
        <dbReference type="PIRSR" id="PIRSR005096-1"/>
    </source>
</evidence>
<reference evidence="16 17" key="1">
    <citation type="submission" date="2018-06" db="EMBL/GenBank/DDBJ databases">
        <title>Genomic Encyclopedia of Type Strains, Phase IV (KMG-IV): sequencing the most valuable type-strain genomes for metagenomic binning, comparative biology and taxonomic classification.</title>
        <authorList>
            <person name="Goeker M."/>
        </authorList>
    </citation>
    <scope>NUCLEOTIDE SEQUENCE [LARGE SCALE GENOMIC DNA]</scope>
    <source>
        <strain evidence="16 17">DSM 18048</strain>
    </source>
</reference>
<dbReference type="PANTHER" id="PTHR10091">
    <property type="entry name" value="ALDOSE-1-EPIMERASE"/>
    <property type="match status" value="1"/>
</dbReference>
<dbReference type="InterPro" id="IPR018052">
    <property type="entry name" value="Ald1_epimerase_CS"/>
</dbReference>
<dbReference type="SUPFAM" id="SSF74650">
    <property type="entry name" value="Galactose mutarotase-like"/>
    <property type="match status" value="1"/>
</dbReference>
<evidence type="ECO:0000256" key="4">
    <source>
        <dbReference type="ARBA" id="ARBA00006206"/>
    </source>
</evidence>
<dbReference type="GO" id="GO:0004034">
    <property type="term" value="F:aldose 1-epimerase activity"/>
    <property type="evidence" value="ECO:0007669"/>
    <property type="project" value="UniProtKB-EC"/>
</dbReference>
<name>A0A318SDD7_9DEIO</name>
<dbReference type="Gene3D" id="2.70.98.10">
    <property type="match status" value="1"/>
</dbReference>
<comment type="similarity">
    <text evidence="4 12">Belongs to the aldose epimerase family.</text>
</comment>
<evidence type="ECO:0000256" key="2">
    <source>
        <dbReference type="ARBA" id="ARBA00004496"/>
    </source>
</evidence>
<keyword evidence="10 12" id="KW-0413">Isomerase</keyword>
<dbReference type="Pfam" id="PF01263">
    <property type="entry name" value="Aldose_epim"/>
    <property type="match status" value="1"/>
</dbReference>
<dbReference type="GO" id="GO:0006006">
    <property type="term" value="P:glucose metabolic process"/>
    <property type="evidence" value="ECO:0007669"/>
    <property type="project" value="TreeGrafter"/>
</dbReference>
<dbReference type="CDD" id="cd09019">
    <property type="entry name" value="galactose_mutarotase_like"/>
    <property type="match status" value="1"/>
</dbReference>
<feature type="binding site" evidence="14">
    <location>
        <position position="253"/>
    </location>
    <ligand>
        <name>beta-D-galactose</name>
        <dbReference type="ChEBI" id="CHEBI:27667"/>
    </ligand>
</feature>
<protein>
    <recommendedName>
        <fullName evidence="7 12">Aldose 1-epimerase</fullName>
        <ecNumber evidence="6 12">5.1.3.3</ecNumber>
    </recommendedName>
</protein>
<sequence>MSIEQQPWGETDAGTSVSIFTLRTPSGLEARITNFGGIVTHLLTPDREGTPGDVVLGHDTLKPYLGRAQSPYFGALIGRHANRIARGRFELDGQTYQLPVNNGPNSLHGGPGGFDQVVWQAEPIDGDEPSVRLTYVSPDGEEGYPGTLTAVVTYTLTTANELRLHYRATTSAPTIVNLTNHSYFNLTGDASRDVLDHELTIAAEAITPIDETLIPTGDFQKVDGTPFDFRTPRKIGERVNDDDEQLRFAGGYDHNFVLAERPRALAHVARLFDSASGRVMDVATTQPGVQFYSGNFLDGSVHGKDGRVYEHRWALCLETQHFPDTPNQPRFPSTVLRPGEVFESTTVYAFSVSSGR</sequence>
<comment type="catalytic activity">
    <reaction evidence="1 12">
        <text>alpha-D-glucose = beta-D-glucose</text>
        <dbReference type="Rhea" id="RHEA:10264"/>
        <dbReference type="ChEBI" id="CHEBI:15903"/>
        <dbReference type="ChEBI" id="CHEBI:17925"/>
        <dbReference type="EC" id="5.1.3.3"/>
    </reaction>
</comment>
<dbReference type="GO" id="GO:0005737">
    <property type="term" value="C:cytoplasm"/>
    <property type="evidence" value="ECO:0007669"/>
    <property type="project" value="UniProtKB-SubCell"/>
</dbReference>
<dbReference type="UniPathway" id="UPA00242"/>
<organism evidence="16 17">
    <name type="scientific">Deinococcus yavapaiensis KR-236</name>
    <dbReference type="NCBI Taxonomy" id="694435"/>
    <lineage>
        <taxon>Bacteria</taxon>
        <taxon>Thermotogati</taxon>
        <taxon>Deinococcota</taxon>
        <taxon>Deinococci</taxon>
        <taxon>Deinococcales</taxon>
        <taxon>Deinococcaceae</taxon>
        <taxon>Deinococcus</taxon>
    </lineage>
</organism>
<dbReference type="NCBIfam" id="NF008277">
    <property type="entry name" value="PRK11055.1"/>
    <property type="match status" value="1"/>
</dbReference>
<evidence type="ECO:0000256" key="10">
    <source>
        <dbReference type="ARBA" id="ARBA00023235"/>
    </source>
</evidence>
<dbReference type="Proteomes" id="UP000248326">
    <property type="component" value="Unassembled WGS sequence"/>
</dbReference>
<keyword evidence="8" id="KW-0963">Cytoplasm</keyword>
<feature type="active site" description="Proton donor" evidence="13">
    <location>
        <position position="181"/>
    </location>
</feature>
<feature type="active site" description="Proton acceptor" evidence="13">
    <location>
        <position position="318"/>
    </location>
</feature>
<keyword evidence="11 12" id="KW-0119">Carbohydrate metabolism</keyword>
<dbReference type="InterPro" id="IPR008183">
    <property type="entry name" value="Aldose_1/G6P_1-epimerase"/>
</dbReference>
<dbReference type="FunFam" id="2.70.98.10:FF:000003">
    <property type="entry name" value="Aldose 1-epimerase"/>
    <property type="match status" value="1"/>
</dbReference>
<evidence type="ECO:0000256" key="12">
    <source>
        <dbReference type="PIRNR" id="PIRNR005096"/>
    </source>
</evidence>